<dbReference type="EMBL" id="BGPR01118319">
    <property type="protein sequence ID" value="GBN12518.1"/>
    <property type="molecule type" value="Genomic_DNA"/>
</dbReference>
<keyword evidence="3" id="KW-1185">Reference proteome</keyword>
<dbReference type="AlphaFoldDB" id="A0A4Y2LCQ3"/>
<sequence length="112" mass="12489">MLSDIYPVPTSANDSSETLIEVDEHIPQAQTSRSGRQIRRPVQFYQHIARRGYCSVSFNRIPIFQRLPSRDPQQMAVLSPSPWRLLPGLHCEAAISASVVSSDGKTTTQPLV</sequence>
<evidence type="ECO:0000313" key="3">
    <source>
        <dbReference type="Proteomes" id="UP000499080"/>
    </source>
</evidence>
<proteinExistence type="predicted"/>
<evidence type="ECO:0000313" key="1">
    <source>
        <dbReference type="EMBL" id="GBN10946.1"/>
    </source>
</evidence>
<protein>
    <submittedName>
        <fullName evidence="2">Uncharacterized protein</fullName>
    </submittedName>
</protein>
<name>A0A4Y2LCQ3_ARAVE</name>
<evidence type="ECO:0000313" key="2">
    <source>
        <dbReference type="EMBL" id="GBN12518.1"/>
    </source>
</evidence>
<comment type="caution">
    <text evidence="2">The sequence shown here is derived from an EMBL/GenBank/DDBJ whole genome shotgun (WGS) entry which is preliminary data.</text>
</comment>
<dbReference type="EMBL" id="BGPR01117786">
    <property type="protein sequence ID" value="GBN10946.1"/>
    <property type="molecule type" value="Genomic_DNA"/>
</dbReference>
<gene>
    <name evidence="1" type="ORF">AVEN_191875_1</name>
    <name evidence="2" type="ORF">AVEN_98930_1</name>
</gene>
<accession>A0A4Y2LCQ3</accession>
<dbReference type="Proteomes" id="UP000499080">
    <property type="component" value="Unassembled WGS sequence"/>
</dbReference>
<organism evidence="2 3">
    <name type="scientific">Araneus ventricosus</name>
    <name type="common">Orbweaver spider</name>
    <name type="synonym">Epeira ventricosa</name>
    <dbReference type="NCBI Taxonomy" id="182803"/>
    <lineage>
        <taxon>Eukaryota</taxon>
        <taxon>Metazoa</taxon>
        <taxon>Ecdysozoa</taxon>
        <taxon>Arthropoda</taxon>
        <taxon>Chelicerata</taxon>
        <taxon>Arachnida</taxon>
        <taxon>Araneae</taxon>
        <taxon>Araneomorphae</taxon>
        <taxon>Entelegynae</taxon>
        <taxon>Araneoidea</taxon>
        <taxon>Araneidae</taxon>
        <taxon>Araneus</taxon>
    </lineage>
</organism>
<reference evidence="2 3" key="1">
    <citation type="journal article" date="2019" name="Sci. Rep.">
        <title>Orb-weaving spider Araneus ventricosus genome elucidates the spidroin gene catalogue.</title>
        <authorList>
            <person name="Kono N."/>
            <person name="Nakamura H."/>
            <person name="Ohtoshi R."/>
            <person name="Moran D.A.P."/>
            <person name="Shinohara A."/>
            <person name="Yoshida Y."/>
            <person name="Fujiwara M."/>
            <person name="Mori M."/>
            <person name="Tomita M."/>
            <person name="Arakawa K."/>
        </authorList>
    </citation>
    <scope>NUCLEOTIDE SEQUENCE [LARGE SCALE GENOMIC DNA]</scope>
</reference>